<dbReference type="PROSITE" id="PS00028">
    <property type="entry name" value="ZINC_FINGER_C2H2_1"/>
    <property type="match status" value="1"/>
</dbReference>
<dbReference type="Pfam" id="PF00096">
    <property type="entry name" value="zf-C2H2"/>
    <property type="match status" value="2"/>
</dbReference>
<evidence type="ECO:0000256" key="7">
    <source>
        <dbReference type="ARBA" id="ARBA00023015"/>
    </source>
</evidence>
<dbReference type="InterPro" id="IPR013087">
    <property type="entry name" value="Znf_C2H2_type"/>
</dbReference>
<feature type="domain" description="C2H2-type" evidence="13">
    <location>
        <begin position="399"/>
        <end position="418"/>
    </location>
</feature>
<dbReference type="GO" id="GO:0010468">
    <property type="term" value="P:regulation of gene expression"/>
    <property type="evidence" value="ECO:0007669"/>
    <property type="project" value="TreeGrafter"/>
</dbReference>
<feature type="region of interest" description="Disordered" evidence="12">
    <location>
        <begin position="1"/>
        <end position="290"/>
    </location>
</feature>
<dbReference type="PROSITE" id="PS50157">
    <property type="entry name" value="ZINC_FINGER_C2H2_2"/>
    <property type="match status" value="2"/>
</dbReference>
<dbReference type="InterPro" id="IPR050331">
    <property type="entry name" value="Zinc_finger"/>
</dbReference>
<dbReference type="SMART" id="SM00355">
    <property type="entry name" value="ZnF_C2H2"/>
    <property type="match status" value="2"/>
</dbReference>
<dbReference type="Gene3D" id="3.30.160.60">
    <property type="entry name" value="Classic Zinc Finger"/>
    <property type="match status" value="2"/>
</dbReference>
<evidence type="ECO:0000256" key="2">
    <source>
        <dbReference type="ARBA" id="ARBA00006991"/>
    </source>
</evidence>
<organism evidence="14 15">
    <name type="scientific">Chaetomium fimeti</name>
    <dbReference type="NCBI Taxonomy" id="1854472"/>
    <lineage>
        <taxon>Eukaryota</taxon>
        <taxon>Fungi</taxon>
        <taxon>Dikarya</taxon>
        <taxon>Ascomycota</taxon>
        <taxon>Pezizomycotina</taxon>
        <taxon>Sordariomycetes</taxon>
        <taxon>Sordariomycetidae</taxon>
        <taxon>Sordariales</taxon>
        <taxon>Chaetomiaceae</taxon>
        <taxon>Chaetomium</taxon>
    </lineage>
</organism>
<dbReference type="InterPro" id="IPR036236">
    <property type="entry name" value="Znf_C2H2_sf"/>
</dbReference>
<evidence type="ECO:0000256" key="11">
    <source>
        <dbReference type="PROSITE-ProRule" id="PRU00042"/>
    </source>
</evidence>
<dbReference type="AlphaFoldDB" id="A0AAE0HLC0"/>
<keyword evidence="5 11" id="KW-0863">Zinc-finger</keyword>
<dbReference type="RefSeq" id="XP_062661831.1">
    <property type="nucleotide sequence ID" value="XM_062802109.1"/>
</dbReference>
<dbReference type="FunFam" id="3.30.160.60:FF:001228">
    <property type="entry name" value="Zinc finger protein 236"/>
    <property type="match status" value="1"/>
</dbReference>
<sequence>MATISSDNRSAAQPASLFTSAPPRPPSLTPSSIPTPLSSNTDTTNTSTAPNSSVLTPSGVVSDGFAPSGAHASSPHTSQAGGPLYYPGHMTGSWPTPGLSQPPAYTYGNSGSGPAGSGPLAQPPYNRTPASYGSAPSPSHQHFPGRASTSAPNGESLPAPHSYQDQPSFPSPVSVGGAGTSGGGSLGSPLNAPGGHQSGLAQPMIGNPTQNTARQAPPGQNNHGGGPVTTQDGGSYRSAATYYPQTTAPQQPSFSAYASPVTQPSPTTAPPATSSGSIPRGAGSIPAMAPPLQYPGGRGHPVQSMVSYTSYSPTSGPVMSNMHHPGSPLAMVGGMSNISSYSHHSGLSPHHPHPLYVHHPGGPAPQSERPFKCNECPQAFNRNHDLKRHQRIHLAVKPFGCEDCEKRFSRKDALKRHKLVKGCGSTSPPGAAGAATGGNEGPPDDRSAAAGGDRDQSPKSIKKEL</sequence>
<evidence type="ECO:0000256" key="12">
    <source>
        <dbReference type="SAM" id="MobiDB-lite"/>
    </source>
</evidence>
<gene>
    <name evidence="14" type="ORF">B0H64DRAFT_370825</name>
</gene>
<accession>A0AAE0HLC0</accession>
<feature type="compositionally biased region" description="Polar residues" evidence="12">
    <location>
        <begin position="207"/>
        <end position="221"/>
    </location>
</feature>
<evidence type="ECO:0000313" key="14">
    <source>
        <dbReference type="EMBL" id="KAK3298317.1"/>
    </source>
</evidence>
<evidence type="ECO:0000259" key="13">
    <source>
        <dbReference type="PROSITE" id="PS50157"/>
    </source>
</evidence>
<evidence type="ECO:0000256" key="9">
    <source>
        <dbReference type="ARBA" id="ARBA00023163"/>
    </source>
</evidence>
<keyword evidence="3" id="KW-0479">Metal-binding</keyword>
<keyword evidence="7" id="KW-0805">Transcription regulation</keyword>
<reference evidence="14" key="2">
    <citation type="submission" date="2023-06" db="EMBL/GenBank/DDBJ databases">
        <authorList>
            <consortium name="Lawrence Berkeley National Laboratory"/>
            <person name="Haridas S."/>
            <person name="Hensen N."/>
            <person name="Bonometti L."/>
            <person name="Westerberg I."/>
            <person name="Brannstrom I.O."/>
            <person name="Guillou S."/>
            <person name="Cros-Aarteil S."/>
            <person name="Calhoun S."/>
            <person name="Kuo A."/>
            <person name="Mondo S."/>
            <person name="Pangilinan J."/>
            <person name="Riley R."/>
            <person name="Labutti K."/>
            <person name="Andreopoulos B."/>
            <person name="Lipzen A."/>
            <person name="Chen C."/>
            <person name="Yanf M."/>
            <person name="Daum C."/>
            <person name="Ng V."/>
            <person name="Clum A."/>
            <person name="Steindorff A."/>
            <person name="Ohm R."/>
            <person name="Martin F."/>
            <person name="Silar P."/>
            <person name="Natvig D."/>
            <person name="Lalanne C."/>
            <person name="Gautier V."/>
            <person name="Ament-Velasquez S.L."/>
            <person name="Kruys A."/>
            <person name="Hutchinson M.I."/>
            <person name="Powell A.J."/>
            <person name="Barry K."/>
            <person name="Miller A.N."/>
            <person name="Grigoriev I.V."/>
            <person name="Debuchy R."/>
            <person name="Gladieux P."/>
            <person name="Thoren M.H."/>
            <person name="Johannesson H."/>
        </authorList>
    </citation>
    <scope>NUCLEOTIDE SEQUENCE</scope>
    <source>
        <strain evidence="14">CBS 168.71</strain>
    </source>
</reference>
<comment type="caution">
    <text evidence="14">The sequence shown here is derived from an EMBL/GenBank/DDBJ whole genome shotgun (WGS) entry which is preliminary data.</text>
</comment>
<feature type="compositionally biased region" description="Low complexity" evidence="12">
    <location>
        <begin position="29"/>
        <end position="53"/>
    </location>
</feature>
<dbReference type="GeneID" id="87839057"/>
<dbReference type="GO" id="GO:0005634">
    <property type="term" value="C:nucleus"/>
    <property type="evidence" value="ECO:0007669"/>
    <property type="project" value="UniProtKB-SubCell"/>
</dbReference>
<feature type="compositionally biased region" description="Basic and acidic residues" evidence="12">
    <location>
        <begin position="443"/>
        <end position="465"/>
    </location>
</feature>
<keyword evidence="15" id="KW-1185">Reference proteome</keyword>
<feature type="compositionally biased region" description="Polar residues" evidence="12">
    <location>
        <begin position="128"/>
        <end position="140"/>
    </location>
</feature>
<reference evidence="14" key="1">
    <citation type="journal article" date="2023" name="Mol. Phylogenet. Evol.">
        <title>Genome-scale phylogeny and comparative genomics of the fungal order Sordariales.</title>
        <authorList>
            <person name="Hensen N."/>
            <person name="Bonometti L."/>
            <person name="Westerberg I."/>
            <person name="Brannstrom I.O."/>
            <person name="Guillou S."/>
            <person name="Cros-Aarteil S."/>
            <person name="Calhoun S."/>
            <person name="Haridas S."/>
            <person name="Kuo A."/>
            <person name="Mondo S."/>
            <person name="Pangilinan J."/>
            <person name="Riley R."/>
            <person name="LaButti K."/>
            <person name="Andreopoulos B."/>
            <person name="Lipzen A."/>
            <person name="Chen C."/>
            <person name="Yan M."/>
            <person name="Daum C."/>
            <person name="Ng V."/>
            <person name="Clum A."/>
            <person name="Steindorff A."/>
            <person name="Ohm R.A."/>
            <person name="Martin F."/>
            <person name="Silar P."/>
            <person name="Natvig D.O."/>
            <person name="Lalanne C."/>
            <person name="Gautier V."/>
            <person name="Ament-Velasquez S.L."/>
            <person name="Kruys A."/>
            <person name="Hutchinson M.I."/>
            <person name="Powell A.J."/>
            <person name="Barry K."/>
            <person name="Miller A.N."/>
            <person name="Grigoriev I.V."/>
            <person name="Debuchy R."/>
            <person name="Gladieux P."/>
            <person name="Hiltunen Thoren M."/>
            <person name="Johannesson H."/>
        </authorList>
    </citation>
    <scope>NUCLEOTIDE SEQUENCE</scope>
    <source>
        <strain evidence="14">CBS 168.71</strain>
    </source>
</reference>
<dbReference type="Proteomes" id="UP001278766">
    <property type="component" value="Unassembled WGS sequence"/>
</dbReference>
<evidence type="ECO:0000256" key="6">
    <source>
        <dbReference type="ARBA" id="ARBA00022833"/>
    </source>
</evidence>
<dbReference type="GO" id="GO:0003677">
    <property type="term" value="F:DNA binding"/>
    <property type="evidence" value="ECO:0007669"/>
    <property type="project" value="UniProtKB-KW"/>
</dbReference>
<evidence type="ECO:0000256" key="4">
    <source>
        <dbReference type="ARBA" id="ARBA00022737"/>
    </source>
</evidence>
<evidence type="ECO:0000256" key="5">
    <source>
        <dbReference type="ARBA" id="ARBA00022771"/>
    </source>
</evidence>
<dbReference type="PANTHER" id="PTHR16515">
    <property type="entry name" value="PR DOMAIN ZINC FINGER PROTEIN"/>
    <property type="match status" value="1"/>
</dbReference>
<evidence type="ECO:0000256" key="3">
    <source>
        <dbReference type="ARBA" id="ARBA00022723"/>
    </source>
</evidence>
<protein>
    <recommendedName>
        <fullName evidence="13">C2H2-type domain-containing protein</fullName>
    </recommendedName>
</protein>
<keyword evidence="8" id="KW-0238">DNA-binding</keyword>
<keyword evidence="9" id="KW-0804">Transcription</keyword>
<dbReference type="SUPFAM" id="SSF57667">
    <property type="entry name" value="beta-beta-alpha zinc fingers"/>
    <property type="match status" value="1"/>
</dbReference>
<feature type="compositionally biased region" description="Polar residues" evidence="12">
    <location>
        <begin position="1"/>
        <end position="18"/>
    </location>
</feature>
<dbReference type="EMBL" id="JAUEPN010000002">
    <property type="protein sequence ID" value="KAK3298317.1"/>
    <property type="molecule type" value="Genomic_DNA"/>
</dbReference>
<feature type="compositionally biased region" description="Low complexity" evidence="12">
    <location>
        <begin position="422"/>
        <end position="434"/>
    </location>
</feature>
<keyword evidence="6" id="KW-0862">Zinc</keyword>
<feature type="domain" description="C2H2-type" evidence="13">
    <location>
        <begin position="371"/>
        <end position="398"/>
    </location>
</feature>
<dbReference type="PANTHER" id="PTHR16515:SF58">
    <property type="entry name" value="ZINC FINGER PROTEIN 22"/>
    <property type="match status" value="1"/>
</dbReference>
<comment type="subcellular location">
    <subcellularLocation>
        <location evidence="1">Nucleus</location>
    </subcellularLocation>
</comment>
<dbReference type="GO" id="GO:0008270">
    <property type="term" value="F:zinc ion binding"/>
    <property type="evidence" value="ECO:0007669"/>
    <property type="project" value="UniProtKB-KW"/>
</dbReference>
<proteinExistence type="inferred from homology"/>
<feature type="compositionally biased region" description="Polar residues" evidence="12">
    <location>
        <begin position="243"/>
        <end position="256"/>
    </location>
</feature>
<evidence type="ECO:0000256" key="8">
    <source>
        <dbReference type="ARBA" id="ARBA00023125"/>
    </source>
</evidence>
<evidence type="ECO:0000313" key="15">
    <source>
        <dbReference type="Proteomes" id="UP001278766"/>
    </source>
</evidence>
<feature type="compositionally biased region" description="Low complexity" evidence="12">
    <location>
        <begin position="258"/>
        <end position="277"/>
    </location>
</feature>
<dbReference type="FunFam" id="3.30.160.60:FF:000188">
    <property type="entry name" value="Zinc finger protein 787"/>
    <property type="match status" value="1"/>
</dbReference>
<keyword evidence="10" id="KW-0539">Nucleus</keyword>
<feature type="region of interest" description="Disordered" evidence="12">
    <location>
        <begin position="420"/>
        <end position="465"/>
    </location>
</feature>
<evidence type="ECO:0000256" key="10">
    <source>
        <dbReference type="ARBA" id="ARBA00023242"/>
    </source>
</evidence>
<name>A0AAE0HLC0_9PEZI</name>
<feature type="compositionally biased region" description="Gly residues" evidence="12">
    <location>
        <begin position="176"/>
        <end position="186"/>
    </location>
</feature>
<comment type="similarity">
    <text evidence="2">Belongs to the krueppel C2H2-type zinc-finger protein family.</text>
</comment>
<evidence type="ECO:0000256" key="1">
    <source>
        <dbReference type="ARBA" id="ARBA00004123"/>
    </source>
</evidence>
<keyword evidence="4" id="KW-0677">Repeat</keyword>